<evidence type="ECO:0000313" key="3">
    <source>
        <dbReference type="Proteomes" id="UP000290819"/>
    </source>
</evidence>
<dbReference type="AlphaFoldDB" id="A0A4Q1VBZ9"/>
<dbReference type="OrthoDB" id="128078at2"/>
<protein>
    <recommendedName>
        <fullName evidence="4">Porin</fullName>
    </recommendedName>
</protein>
<name>A0A4Q1VBZ9_9BRAD</name>
<evidence type="ECO:0000313" key="2">
    <source>
        <dbReference type="EMBL" id="RXT49378.1"/>
    </source>
</evidence>
<dbReference type="EMBL" id="MZXW01000016">
    <property type="protein sequence ID" value="RXT49378.1"/>
    <property type="molecule type" value="Genomic_DNA"/>
</dbReference>
<sequence>MLAACSGQARADDNVTTEIQSLKAKLKELQQRVDQEARKTRQVEAQAKAAPMPATYKALPVDPCAVGKVCYKGITLTFGGWVDLTGIYRSRNLASDTGSIYNFIPYPQSRNYYFPETRFSARQSRFSVLAEGNVDADTHLAGYGEIDFEGAAQTANSVTTNSFNPRMRQLSLEVDRTDLGLHFLAGQSWSLNTPMKAGIDPRGIDAPGVIDFELVPGFLAARQPGLRVWQDIGSEFKLAASVENAQTSFFGGNVPTVGTPAVGPQGVLNPNLQVNLTGPGGSFFNNLNNVSLNQVPDVTVKAAWDPRLGPYKLHVEAWGLYRQLFDRFNNANHSYDTGSFGGHIFAELIPKTLDLQLYGARGVLGRFTASPFPDATVAQDGTILPLTMTAAAVGLIWHATPSLDVYSYAGLERAKAAFANVGTVPFGYGNPLYNNTGCFTENSPAATCNGNTKEVRQVTAGIYDTIYQGKYGTLKAGVQYSYTQRLAFDGVGGAPKTDDNIVMTQVRYYPF</sequence>
<keyword evidence="3" id="KW-1185">Reference proteome</keyword>
<organism evidence="2 3">
    <name type="scientific">Bradyrhizobium betae</name>
    <dbReference type="NCBI Taxonomy" id="244734"/>
    <lineage>
        <taxon>Bacteria</taxon>
        <taxon>Pseudomonadati</taxon>
        <taxon>Pseudomonadota</taxon>
        <taxon>Alphaproteobacteria</taxon>
        <taxon>Hyphomicrobiales</taxon>
        <taxon>Nitrobacteraceae</taxon>
        <taxon>Bradyrhizobium</taxon>
    </lineage>
</organism>
<evidence type="ECO:0008006" key="4">
    <source>
        <dbReference type="Google" id="ProtNLM"/>
    </source>
</evidence>
<feature type="coiled-coil region" evidence="1">
    <location>
        <begin position="12"/>
        <end position="46"/>
    </location>
</feature>
<proteinExistence type="predicted"/>
<comment type="caution">
    <text evidence="2">The sequence shown here is derived from an EMBL/GenBank/DDBJ whole genome shotgun (WGS) entry which is preliminary data.</text>
</comment>
<evidence type="ECO:0000256" key="1">
    <source>
        <dbReference type="SAM" id="Coils"/>
    </source>
</evidence>
<accession>A0A4Q1VBZ9</accession>
<dbReference type="Proteomes" id="UP000290819">
    <property type="component" value="Unassembled WGS sequence"/>
</dbReference>
<gene>
    <name evidence="2" type="ORF">B5V03_15510</name>
</gene>
<reference evidence="2 3" key="1">
    <citation type="submission" date="2017-03" db="EMBL/GenBank/DDBJ databases">
        <authorList>
            <person name="Safronova V.I."/>
            <person name="Sazanova A.L."/>
            <person name="Chirak E.R."/>
        </authorList>
    </citation>
    <scope>NUCLEOTIDE SEQUENCE [LARGE SCALE GENOMIC DNA]</scope>
    <source>
        <strain evidence="2 3">Opo-243</strain>
    </source>
</reference>
<keyword evidence="1" id="KW-0175">Coiled coil</keyword>